<feature type="signal peptide" evidence="1">
    <location>
        <begin position="1"/>
        <end position="22"/>
    </location>
</feature>
<evidence type="ECO:0000313" key="3">
    <source>
        <dbReference type="Proteomes" id="UP000256708"/>
    </source>
</evidence>
<dbReference type="RefSeq" id="WP_115566542.1">
    <property type="nucleotide sequence ID" value="NZ_QRGR01000017.1"/>
</dbReference>
<feature type="chain" id="PRO_5017743149" evidence="1">
    <location>
        <begin position="23"/>
        <end position="405"/>
    </location>
</feature>
<keyword evidence="3" id="KW-1185">Reference proteome</keyword>
<name>A0A3D8LBC1_9BACT</name>
<reference evidence="3" key="1">
    <citation type="submission" date="2018-08" db="EMBL/GenBank/DDBJ databases">
        <authorList>
            <person name="Liu Z.-W."/>
            <person name="Du Z.-J."/>
        </authorList>
    </citation>
    <scope>NUCLEOTIDE SEQUENCE [LARGE SCALE GENOMIC DNA]</scope>
    <source>
        <strain evidence="3">H4X</strain>
    </source>
</reference>
<dbReference type="Proteomes" id="UP000256708">
    <property type="component" value="Unassembled WGS sequence"/>
</dbReference>
<dbReference type="AlphaFoldDB" id="A0A3D8LBC1"/>
<accession>A0A3D8LBC1</accession>
<dbReference type="InterPro" id="IPR025401">
    <property type="entry name" value="DUF4374"/>
</dbReference>
<protein>
    <submittedName>
        <fullName evidence="2">DUF4374 domain-containing protein</fullName>
    </submittedName>
</protein>
<sequence length="405" mass="44298">MKNSLKLSAASLGLLLCMTACDSEVETATPQSGTNYIIGVQSQGSESDFSDYLLAEDDLMSGEIDPTGRGVEQTGWRYMTAVGNTFLSIGYFDDNQTIGYQLNEQGELVEKGRFVFETTLDLFQGVTENTALAVEVPRAGFADRVFHRIDVENLAIQAKIPSRIYENREDSLVAWPTSLVVRDNKAFVSFYTLHARGDFSTPSTDTAYVAVYSYPDMTFEKYMKDTRLGPLGIYGNANGLIKTESGDMYGYSAASYASGFTTQQKNSGIIRIKAGQTEFDDTYFFDFEEATGGNKLAFFHYIGNGKAIGRMIVDDAGLWGVYNIENPITKLVIIDLEGKAVTEVANIPLHGGQYSTPVLVDNGKVYVNVTTPTDAHIYEIDPVTATGTQGAQVKAIEAKAIFKAN</sequence>
<dbReference type="EMBL" id="QRGR01000017">
    <property type="protein sequence ID" value="RDV14252.1"/>
    <property type="molecule type" value="Genomic_DNA"/>
</dbReference>
<keyword evidence="1" id="KW-0732">Signal</keyword>
<organism evidence="2 3">
    <name type="scientific">Pontibacter diazotrophicus</name>
    <dbReference type="NCBI Taxonomy" id="1400979"/>
    <lineage>
        <taxon>Bacteria</taxon>
        <taxon>Pseudomonadati</taxon>
        <taxon>Bacteroidota</taxon>
        <taxon>Cytophagia</taxon>
        <taxon>Cytophagales</taxon>
        <taxon>Hymenobacteraceae</taxon>
        <taxon>Pontibacter</taxon>
    </lineage>
</organism>
<evidence type="ECO:0000256" key="1">
    <source>
        <dbReference type="SAM" id="SignalP"/>
    </source>
</evidence>
<gene>
    <name evidence="2" type="ORF">DXT99_15795</name>
</gene>
<dbReference type="OrthoDB" id="738440at2"/>
<comment type="caution">
    <text evidence="2">The sequence shown here is derived from an EMBL/GenBank/DDBJ whole genome shotgun (WGS) entry which is preliminary data.</text>
</comment>
<evidence type="ECO:0000313" key="2">
    <source>
        <dbReference type="EMBL" id="RDV14252.1"/>
    </source>
</evidence>
<dbReference type="Pfam" id="PF14298">
    <property type="entry name" value="DUF4374"/>
    <property type="match status" value="1"/>
</dbReference>
<proteinExistence type="predicted"/>